<comment type="similarity">
    <text evidence="7">Belongs to the binding-protein-dependent transport system permease family.</text>
</comment>
<evidence type="ECO:0000313" key="9">
    <source>
        <dbReference type="EMBL" id="OZG65817.1"/>
    </source>
</evidence>
<evidence type="ECO:0000256" key="2">
    <source>
        <dbReference type="ARBA" id="ARBA00022448"/>
    </source>
</evidence>
<evidence type="ECO:0000313" key="10">
    <source>
        <dbReference type="Proteomes" id="UP000216451"/>
    </source>
</evidence>
<dbReference type="OrthoDB" id="9812701at2"/>
<dbReference type="Proteomes" id="UP000216451">
    <property type="component" value="Unassembled WGS sequence"/>
</dbReference>
<dbReference type="AlphaFoldDB" id="A0A261G315"/>
<keyword evidence="2 7" id="KW-0813">Transport</keyword>
<organism evidence="9 10">
    <name type="scientific">Bifidobacterium aquikefiri</name>
    <dbReference type="NCBI Taxonomy" id="1653207"/>
    <lineage>
        <taxon>Bacteria</taxon>
        <taxon>Bacillati</taxon>
        <taxon>Actinomycetota</taxon>
        <taxon>Actinomycetes</taxon>
        <taxon>Bifidobacteriales</taxon>
        <taxon>Bifidobacteriaceae</taxon>
        <taxon>Bifidobacterium</taxon>
    </lineage>
</organism>
<dbReference type="GeneID" id="98296219"/>
<accession>A0A261G315</accession>
<evidence type="ECO:0000256" key="4">
    <source>
        <dbReference type="ARBA" id="ARBA00022692"/>
    </source>
</evidence>
<dbReference type="InterPro" id="IPR035906">
    <property type="entry name" value="MetI-like_sf"/>
</dbReference>
<dbReference type="GO" id="GO:0005886">
    <property type="term" value="C:plasma membrane"/>
    <property type="evidence" value="ECO:0007669"/>
    <property type="project" value="UniProtKB-SubCell"/>
</dbReference>
<evidence type="ECO:0000256" key="7">
    <source>
        <dbReference type="RuleBase" id="RU363032"/>
    </source>
</evidence>
<keyword evidence="3" id="KW-1003">Cell membrane</keyword>
<dbReference type="RefSeq" id="WP_094694492.1">
    <property type="nucleotide sequence ID" value="NZ_CALENZ010000042.1"/>
</dbReference>
<protein>
    <submittedName>
        <fullName evidence="9">ABC transporter permease</fullName>
    </submittedName>
</protein>
<keyword evidence="6 7" id="KW-0472">Membrane</keyword>
<dbReference type="PANTHER" id="PTHR43386:SF25">
    <property type="entry name" value="PEPTIDE ABC TRANSPORTER PERMEASE PROTEIN"/>
    <property type="match status" value="1"/>
</dbReference>
<reference evidence="9 10" key="1">
    <citation type="journal article" date="2017" name="BMC Genomics">
        <title>Comparative genomic and phylogenomic analyses of the Bifidobacteriaceae family.</title>
        <authorList>
            <person name="Lugli G.A."/>
            <person name="Milani C."/>
            <person name="Turroni F."/>
            <person name="Duranti S."/>
            <person name="Mancabelli L."/>
            <person name="Mangifesta M."/>
            <person name="Ferrario C."/>
            <person name="Modesto M."/>
            <person name="Mattarelli P."/>
            <person name="Jiri K."/>
            <person name="van Sinderen D."/>
            <person name="Ventura M."/>
        </authorList>
    </citation>
    <scope>NUCLEOTIDE SEQUENCE [LARGE SCALE GENOMIC DNA]</scope>
    <source>
        <strain evidence="9 10">LMG 28769</strain>
    </source>
</reference>
<keyword evidence="10" id="KW-1185">Reference proteome</keyword>
<comment type="subcellular location">
    <subcellularLocation>
        <location evidence="1 7">Cell membrane</location>
        <topology evidence="1 7">Multi-pass membrane protein</topology>
    </subcellularLocation>
</comment>
<evidence type="ECO:0000256" key="1">
    <source>
        <dbReference type="ARBA" id="ARBA00004651"/>
    </source>
</evidence>
<evidence type="ECO:0000256" key="3">
    <source>
        <dbReference type="ARBA" id="ARBA00022475"/>
    </source>
</evidence>
<evidence type="ECO:0000256" key="6">
    <source>
        <dbReference type="ARBA" id="ARBA00023136"/>
    </source>
</evidence>
<dbReference type="Pfam" id="PF00528">
    <property type="entry name" value="BPD_transp_1"/>
    <property type="match status" value="1"/>
</dbReference>
<feature type="transmembrane region" description="Helical" evidence="7">
    <location>
        <begin position="40"/>
        <end position="61"/>
    </location>
</feature>
<feature type="transmembrane region" description="Helical" evidence="7">
    <location>
        <begin position="105"/>
        <end position="129"/>
    </location>
</feature>
<evidence type="ECO:0000259" key="8">
    <source>
        <dbReference type="PROSITE" id="PS50928"/>
    </source>
</evidence>
<dbReference type="Gene3D" id="1.10.3720.10">
    <property type="entry name" value="MetI-like"/>
    <property type="match status" value="1"/>
</dbReference>
<sequence length="297" mass="31771">MNFLTKSSSKKTRGTAAAISTADASRQRGFWNRLLHSPTGIIGLSLCLIIILVALSANIIAPYSPDKTNLSAVYQIPGTVGYPLGTDNLGRDIFTRILFGMRASLLVGVLTVVFCDVIGVPLGLMAGQWKFCDGIISRITDIMLSFPSLIIAVGLAAIRGASLNNVVIALGIAHVPQMIRIVRGEVLRVSALDYVVASYTMNSTKQRTLYRHILRNILPAIIVQDTIIVPAAVLGESVLSFLGLGIQPPTPSLGVMLSDAQQYVSVDPYMGIFPGLMIAVICLSFNILGDAVKDCLQ</sequence>
<proteinExistence type="inferred from homology"/>
<dbReference type="InterPro" id="IPR050366">
    <property type="entry name" value="BP-dependent_transpt_permease"/>
</dbReference>
<feature type="transmembrane region" description="Helical" evidence="7">
    <location>
        <begin position="266"/>
        <end position="288"/>
    </location>
</feature>
<dbReference type="PROSITE" id="PS50928">
    <property type="entry name" value="ABC_TM1"/>
    <property type="match status" value="1"/>
</dbReference>
<dbReference type="CDD" id="cd06261">
    <property type="entry name" value="TM_PBP2"/>
    <property type="match status" value="1"/>
</dbReference>
<dbReference type="SUPFAM" id="SSF161098">
    <property type="entry name" value="MetI-like"/>
    <property type="match status" value="1"/>
</dbReference>
<dbReference type="InterPro" id="IPR025966">
    <property type="entry name" value="OppC_N"/>
</dbReference>
<comment type="caution">
    <text evidence="9">The sequence shown here is derived from an EMBL/GenBank/DDBJ whole genome shotgun (WGS) entry which is preliminary data.</text>
</comment>
<dbReference type="InterPro" id="IPR000515">
    <property type="entry name" value="MetI-like"/>
</dbReference>
<evidence type="ECO:0000256" key="5">
    <source>
        <dbReference type="ARBA" id="ARBA00022989"/>
    </source>
</evidence>
<name>A0A261G315_9BIFI</name>
<feature type="domain" description="ABC transmembrane type-1" evidence="8">
    <location>
        <begin position="101"/>
        <end position="289"/>
    </location>
</feature>
<gene>
    <name evidence="9" type="ORF">BAQU_1555</name>
</gene>
<dbReference type="PANTHER" id="PTHR43386">
    <property type="entry name" value="OLIGOPEPTIDE TRANSPORT SYSTEM PERMEASE PROTEIN APPC"/>
    <property type="match status" value="1"/>
</dbReference>
<keyword evidence="5 7" id="KW-1133">Transmembrane helix</keyword>
<dbReference type="GO" id="GO:0055085">
    <property type="term" value="P:transmembrane transport"/>
    <property type="evidence" value="ECO:0007669"/>
    <property type="project" value="InterPro"/>
</dbReference>
<dbReference type="Pfam" id="PF12911">
    <property type="entry name" value="OppC_N"/>
    <property type="match status" value="1"/>
</dbReference>
<dbReference type="EMBL" id="MWXA01000007">
    <property type="protein sequence ID" value="OZG65817.1"/>
    <property type="molecule type" value="Genomic_DNA"/>
</dbReference>
<keyword evidence="4 7" id="KW-0812">Transmembrane</keyword>
<feature type="transmembrane region" description="Helical" evidence="7">
    <location>
        <begin position="217"/>
        <end position="246"/>
    </location>
</feature>